<keyword evidence="3" id="KW-1185">Reference proteome</keyword>
<organism evidence="2 3">
    <name type="scientific">Streptomyces phage TurkishDelight</name>
    <dbReference type="NCBI Taxonomy" id="2793708"/>
    <lineage>
        <taxon>Viruses</taxon>
        <taxon>Duplodnaviria</taxon>
        <taxon>Heunggongvirae</taxon>
        <taxon>Uroviricota</taxon>
        <taxon>Caudoviricetes</taxon>
        <taxon>Dolmabahcevirus</taxon>
        <taxon>Dolmabahcevirus turkishdelight</taxon>
    </lineage>
</organism>
<dbReference type="RefSeq" id="YP_010755732.1">
    <property type="nucleotide sequence ID" value="NC_073473.1"/>
</dbReference>
<name>A0A7T0M167_9CAUD</name>
<proteinExistence type="predicted"/>
<dbReference type="Proteomes" id="UP000595090">
    <property type="component" value="Segment"/>
</dbReference>
<reference evidence="2 3" key="1">
    <citation type="submission" date="2020-11" db="EMBL/GenBank/DDBJ databases">
        <authorList>
            <person name="Asamoah-Frimpong E.A."/>
            <person name="Attaran A."/>
            <person name="Berhane B."/>
            <person name="Boone B.K."/>
            <person name="Cesta G."/>
            <person name="Chorbajian C."/>
            <person name="Cowan J.T."/>
            <person name="Datu D.V."/>
            <person name="Der L."/>
            <person name="Egbunine A.O."/>
            <person name="Giampietro H."/>
            <person name="Gunnison R.P."/>
            <person name="Joseph M.A."/>
            <person name="Kiewe T."/>
            <person name="Oboh E.C."/>
            <person name="O'Neill K."/>
            <person name="Oxlaj J.A."/>
            <person name="Patel A.K."/>
            <person name="Saqaf K."/>
            <person name="Vuong K."/>
            <person name="Walker C."/>
            <person name="Wikina T."/>
            <person name="Yan T."/>
            <person name="Avazpour P."/>
            <person name="Kim F.M."/>
            <person name="Mason K.J."/>
            <person name="Nguyen D.A."/>
            <person name="Pettit S.M."/>
            <person name="Zhou O.J."/>
            <person name="Brissett D.L."/>
            <person name="Gualtieri C."/>
            <person name="Hufford T.M."/>
            <person name="Ko J.M."/>
            <person name="Novak J.K."/>
            <person name="Smith Z.M."/>
            <person name="Erill I."/>
            <person name="Caruso S.M."/>
            <person name="Garlena R.A."/>
            <person name="Russell D.A."/>
            <person name="Pope W.H."/>
            <person name="Jacobs-Sera D."/>
            <person name="Hatfull G.F."/>
        </authorList>
    </citation>
    <scope>NUCLEOTIDE SEQUENCE [LARGE SCALE GENOMIC DNA]</scope>
</reference>
<accession>A0A7T0M167</accession>
<dbReference type="GeneID" id="80020402"/>
<dbReference type="KEGG" id="vg:80020402"/>
<dbReference type="EMBL" id="MW291017">
    <property type="protein sequence ID" value="QPL14145.1"/>
    <property type="molecule type" value="Genomic_DNA"/>
</dbReference>
<evidence type="ECO:0000313" key="2">
    <source>
        <dbReference type="EMBL" id="QPL14145.1"/>
    </source>
</evidence>
<evidence type="ECO:0000313" key="3">
    <source>
        <dbReference type="Proteomes" id="UP000595090"/>
    </source>
</evidence>
<feature type="region of interest" description="Disordered" evidence="1">
    <location>
        <begin position="16"/>
        <end position="68"/>
    </location>
</feature>
<protein>
    <submittedName>
        <fullName evidence="2">Dihydrofolate reductase</fullName>
    </submittedName>
</protein>
<evidence type="ECO:0000256" key="1">
    <source>
        <dbReference type="SAM" id="MobiDB-lite"/>
    </source>
</evidence>
<gene>
    <name evidence="2" type="primary">116</name>
    <name evidence="2" type="ORF">SEA_TURKISHDELIGHT_116</name>
</gene>
<sequence length="68" mass="6923">MAHVIGDRVRTLVDAPAGWPGAASFPAGTEGTVSGLPVKPSTDYGVVLDGDPDQLPASYEPDEITAAD</sequence>